<keyword evidence="3" id="KW-1185">Reference proteome</keyword>
<dbReference type="Proteomes" id="UP001442494">
    <property type="component" value="Unassembled WGS sequence"/>
</dbReference>
<dbReference type="EMBL" id="JAMPKK010000043">
    <property type="protein sequence ID" value="MEP0866449.1"/>
    <property type="molecule type" value="Genomic_DNA"/>
</dbReference>
<dbReference type="SUPFAM" id="SSF47240">
    <property type="entry name" value="Ferritin-like"/>
    <property type="match status" value="1"/>
</dbReference>
<reference evidence="2 3" key="1">
    <citation type="submission" date="2022-04" db="EMBL/GenBank/DDBJ databases">
        <title>Positive selection, recombination, and allopatry shape intraspecific diversity of widespread and dominant cyanobacteria.</title>
        <authorList>
            <person name="Wei J."/>
            <person name="Shu W."/>
            <person name="Hu C."/>
        </authorList>
    </citation>
    <scope>NUCLEOTIDE SEQUENCE [LARGE SCALE GENOMIC DNA]</scope>
    <source>
        <strain evidence="2 3">GB2-A5</strain>
    </source>
</reference>
<evidence type="ECO:0000259" key="1">
    <source>
        <dbReference type="PROSITE" id="PS50905"/>
    </source>
</evidence>
<dbReference type="RefSeq" id="WP_190422848.1">
    <property type="nucleotide sequence ID" value="NZ_JAMPKK010000043.1"/>
</dbReference>
<organism evidence="2 3">
    <name type="scientific">Funiculus sociatus GB2-A5</name>
    <dbReference type="NCBI Taxonomy" id="2933946"/>
    <lineage>
        <taxon>Bacteria</taxon>
        <taxon>Bacillati</taxon>
        <taxon>Cyanobacteriota</taxon>
        <taxon>Cyanophyceae</taxon>
        <taxon>Coleofasciculales</taxon>
        <taxon>Coleofasciculaceae</taxon>
        <taxon>Funiculus</taxon>
    </lineage>
</organism>
<dbReference type="InterPro" id="IPR009078">
    <property type="entry name" value="Ferritin-like_SF"/>
</dbReference>
<feature type="domain" description="Ferritin-like diiron" evidence="1">
    <location>
        <begin position="9"/>
        <end position="82"/>
    </location>
</feature>
<evidence type="ECO:0000313" key="3">
    <source>
        <dbReference type="Proteomes" id="UP001442494"/>
    </source>
</evidence>
<dbReference type="InterPro" id="IPR009040">
    <property type="entry name" value="Ferritin-like_diiron"/>
</dbReference>
<protein>
    <recommendedName>
        <fullName evidence="1">Ferritin-like diiron domain-containing protein</fullName>
    </recommendedName>
</protein>
<sequence length="82" mass="9435">MSDHDNEQYTGTADEHYNLISVLYHALEGASTYEIYVQDAEEAGDDELIEFFQQLQDEEYQRAERAKELLAKRIAAPQPVGR</sequence>
<name>A0ABV0JSN2_9CYAN</name>
<comment type="caution">
    <text evidence="2">The sequence shown here is derived from an EMBL/GenBank/DDBJ whole genome shotgun (WGS) entry which is preliminary data.</text>
</comment>
<dbReference type="PROSITE" id="PS50905">
    <property type="entry name" value="FERRITIN_LIKE"/>
    <property type="match status" value="1"/>
</dbReference>
<accession>A0ABV0JSN2</accession>
<evidence type="ECO:0000313" key="2">
    <source>
        <dbReference type="EMBL" id="MEP0866449.1"/>
    </source>
</evidence>
<gene>
    <name evidence="2" type="ORF">NDI37_18485</name>
</gene>
<proteinExistence type="predicted"/>